<dbReference type="PANTHER" id="PTHR33129:SF1">
    <property type="entry name" value="ATP-BINDING PROTEIN"/>
    <property type="match status" value="1"/>
</dbReference>
<accession>D8TH04</accession>
<gene>
    <name evidence="1" type="ORF">VOLCADRAFT_102606</name>
</gene>
<dbReference type="InParanoid" id="D8TH04"/>
<dbReference type="EMBL" id="GL378323">
    <property type="protein sequence ID" value="EFJ52986.1"/>
    <property type="molecule type" value="Genomic_DNA"/>
</dbReference>
<proteinExistence type="predicted"/>
<evidence type="ECO:0008006" key="3">
    <source>
        <dbReference type="Google" id="ProtNLM"/>
    </source>
</evidence>
<dbReference type="OrthoDB" id="540563at2759"/>
<reference evidence="1 2" key="1">
    <citation type="journal article" date="2010" name="Science">
        <title>Genomic analysis of organismal complexity in the multicellular green alga Volvox carteri.</title>
        <authorList>
            <person name="Prochnik S.E."/>
            <person name="Umen J."/>
            <person name="Nedelcu A.M."/>
            <person name="Hallmann A."/>
            <person name="Miller S.M."/>
            <person name="Nishii I."/>
            <person name="Ferris P."/>
            <person name="Kuo A."/>
            <person name="Mitros T."/>
            <person name="Fritz-Laylin L.K."/>
            <person name="Hellsten U."/>
            <person name="Chapman J."/>
            <person name="Simakov O."/>
            <person name="Rensing S.A."/>
            <person name="Terry A."/>
            <person name="Pangilinan J."/>
            <person name="Kapitonov V."/>
            <person name="Jurka J."/>
            <person name="Salamov A."/>
            <person name="Shapiro H."/>
            <person name="Schmutz J."/>
            <person name="Grimwood J."/>
            <person name="Lindquist E."/>
            <person name="Lucas S."/>
            <person name="Grigoriev I.V."/>
            <person name="Schmitt R."/>
            <person name="Kirk D."/>
            <person name="Rokhsar D.S."/>
        </authorList>
    </citation>
    <scope>NUCLEOTIDE SEQUENCE [LARGE SCALE GENOMIC DNA]</scope>
    <source>
        <strain evidence="2">f. Nagariensis / Eve</strain>
    </source>
</reference>
<name>D8TH04_VOLCA</name>
<dbReference type="RefSeq" id="XP_002945991.1">
    <property type="nucleotide sequence ID" value="XM_002945945.1"/>
</dbReference>
<evidence type="ECO:0000313" key="2">
    <source>
        <dbReference type="Proteomes" id="UP000001058"/>
    </source>
</evidence>
<protein>
    <recommendedName>
        <fullName evidence="3">Crinkler (CRN) family protein</fullName>
    </recommendedName>
</protein>
<organism evidence="2">
    <name type="scientific">Volvox carteri f. nagariensis</name>
    <dbReference type="NCBI Taxonomy" id="3068"/>
    <lineage>
        <taxon>Eukaryota</taxon>
        <taxon>Viridiplantae</taxon>
        <taxon>Chlorophyta</taxon>
        <taxon>core chlorophytes</taxon>
        <taxon>Chlorophyceae</taxon>
        <taxon>CS clade</taxon>
        <taxon>Chlamydomonadales</taxon>
        <taxon>Volvocaceae</taxon>
        <taxon>Volvox</taxon>
    </lineage>
</organism>
<dbReference type="PANTHER" id="PTHR33129">
    <property type="entry name" value="PROTEIN KINASE DOMAIN-CONTAINING PROTEIN-RELATED"/>
    <property type="match status" value="1"/>
</dbReference>
<dbReference type="InterPro" id="IPR052980">
    <property type="entry name" value="Crinkler_effector"/>
</dbReference>
<dbReference type="Proteomes" id="UP000001058">
    <property type="component" value="Unassembled WGS sequence"/>
</dbReference>
<dbReference type="KEGG" id="vcn:VOLCADRAFT_102606"/>
<dbReference type="AlphaFoldDB" id="D8TH04"/>
<keyword evidence="2" id="KW-1185">Reference proteome</keyword>
<dbReference type="GeneID" id="9624258"/>
<sequence>MDQEAQDAMLIVHLSEAFNKDEVWQLAAAEAWSKATNLERVLIRGSTEAKQLKLVDVLIRKTSAAGLGAGSAAGAGSVYNATLTAFIQALQNAEVEDIGDGMSLLSFDSNTFFPDDLERCHHALMVRDIFPTLFKRLQQQKAWLLTGVPGTGKSWFVWYAVYSLLQLKDPPLIVWQSRKYNSRRCVLFKAGKAYVGDDDSFMEELEQESTWFFTDGIMPPNVAAHTIMICSPKLSIYKEWVKGRDDITLTMPLWTWPEIEACWQRLYRDNSKLPLERVRRRFDMYYGGVPRLVLELPSRPGYTEPDDAVVERALGTTSLEQVINTVGSYDAAPEASHRIVHQDGDRSTFSQLEYCFATPHVGSLFTERVSSKGLGAQLASYTSDEGCFSGLFWEPYAHQAYIKGGEFEYKVLSVPCSVPRTGKRGQPPNAVCEEREMAVTAATGGKSMVMTQQPLKQVQFLAAGKPEEIDVHFREAVESCTAPAYLRPSHGRHPCIDACVLPDRLLQITVSKKRKAVDEEILERHLQCLPPRDVYYLDYVVPASSFQAFKVPDLKRTPGSRVAKTTQRVVKINSIK</sequence>
<evidence type="ECO:0000313" key="1">
    <source>
        <dbReference type="EMBL" id="EFJ52986.1"/>
    </source>
</evidence>